<gene>
    <name evidence="1" type="ORF">EXIGLDRAFT_518592</name>
</gene>
<evidence type="ECO:0000313" key="1">
    <source>
        <dbReference type="EMBL" id="KZV94405.1"/>
    </source>
</evidence>
<keyword evidence="2" id="KW-1185">Reference proteome</keyword>
<proteinExistence type="predicted"/>
<dbReference type="Proteomes" id="UP000077266">
    <property type="component" value="Unassembled WGS sequence"/>
</dbReference>
<reference evidence="1 2" key="1">
    <citation type="journal article" date="2016" name="Mol. Biol. Evol.">
        <title>Comparative Genomics of Early-Diverging Mushroom-Forming Fungi Provides Insights into the Origins of Lignocellulose Decay Capabilities.</title>
        <authorList>
            <person name="Nagy L.G."/>
            <person name="Riley R."/>
            <person name="Tritt A."/>
            <person name="Adam C."/>
            <person name="Daum C."/>
            <person name="Floudas D."/>
            <person name="Sun H."/>
            <person name="Yadav J.S."/>
            <person name="Pangilinan J."/>
            <person name="Larsson K.H."/>
            <person name="Matsuura K."/>
            <person name="Barry K."/>
            <person name="Labutti K."/>
            <person name="Kuo R."/>
            <person name="Ohm R.A."/>
            <person name="Bhattacharya S.S."/>
            <person name="Shirouzu T."/>
            <person name="Yoshinaga Y."/>
            <person name="Martin F.M."/>
            <person name="Grigoriev I.V."/>
            <person name="Hibbett D.S."/>
        </authorList>
    </citation>
    <scope>NUCLEOTIDE SEQUENCE [LARGE SCALE GENOMIC DNA]</scope>
    <source>
        <strain evidence="1 2">HHB12029</strain>
    </source>
</reference>
<dbReference type="AlphaFoldDB" id="A0A165J6M1"/>
<name>A0A165J6M1_EXIGL</name>
<evidence type="ECO:0000313" key="2">
    <source>
        <dbReference type="Proteomes" id="UP000077266"/>
    </source>
</evidence>
<protein>
    <submittedName>
        <fullName evidence="1">Uncharacterized protein</fullName>
    </submittedName>
</protein>
<dbReference type="EMBL" id="KV425973">
    <property type="protein sequence ID" value="KZV94405.1"/>
    <property type="molecule type" value="Genomic_DNA"/>
</dbReference>
<organism evidence="1 2">
    <name type="scientific">Exidia glandulosa HHB12029</name>
    <dbReference type="NCBI Taxonomy" id="1314781"/>
    <lineage>
        <taxon>Eukaryota</taxon>
        <taxon>Fungi</taxon>
        <taxon>Dikarya</taxon>
        <taxon>Basidiomycota</taxon>
        <taxon>Agaricomycotina</taxon>
        <taxon>Agaricomycetes</taxon>
        <taxon>Auriculariales</taxon>
        <taxon>Exidiaceae</taxon>
        <taxon>Exidia</taxon>
    </lineage>
</organism>
<dbReference type="InParanoid" id="A0A165J6M1"/>
<sequence length="147" mass="15970">METLSYYWVPWMTAALPATATLQTRPVATFVGQVAPPLPPLSLLPCAPSRREKKTGQRLFCGLWLATIRPARGEIGRIALVPAEALSSSSHTGELIMRRLGALACYPGGGYHYFIYWHSNGRCTLSDVISMQPGCLSRFSATASEVA</sequence>
<accession>A0A165J6M1</accession>